<dbReference type="Gene3D" id="3.20.20.80">
    <property type="entry name" value="Glycosidases"/>
    <property type="match status" value="1"/>
</dbReference>
<dbReference type="InterPro" id="IPR017853">
    <property type="entry name" value="GH"/>
</dbReference>
<comment type="caution">
    <text evidence="4">The sequence shown here is derived from an EMBL/GenBank/DDBJ whole genome shotgun (WGS) entry which is preliminary data.</text>
</comment>
<dbReference type="GO" id="GO:0016787">
    <property type="term" value="F:hydrolase activity"/>
    <property type="evidence" value="ECO:0007669"/>
    <property type="project" value="UniProtKB-KW"/>
</dbReference>
<keyword evidence="4" id="KW-0378">Hydrolase</keyword>
<dbReference type="Pfam" id="PF08924">
    <property type="entry name" value="Rv2525c_GlyHyd-like"/>
    <property type="match status" value="1"/>
</dbReference>
<sequence length="479" mass="51811">MRTTLPSTSLRTALLSLCALALVVVNAQADVAGAASPGPATSVTSGTPLTTVAATSKAAALPPTPGNFTGYGFDQCLAPSQKTMDAWLDRSPYLAVGIYVSGDSRACRKQPNLTRTWVRTQLQRGWKLLPITLGPQASCQPRFPRYDDDYKISAAPGSGSYPKARSMGRSWGSRSAKDATALGIPPRSTLWYDLEAFDNGNTHCRRSALAFLSEWVRVVKEAGFATGVYSSASSGIKALDELRASRSATSYHLPDHIWMARWDGVANTSSSYVSESGWNPRRRVKQYQGGHDETYGGVRINIDTNYLDLGKGLTAKSESRCGGVGIDFSSYGSLKAARAGYTPSRGRVNALQCILKARGYYKASINGRYNRTLIAGIRRWKTDRGHSASDNWSRGDWAALLSTGATPVLKNGSSDAWAPYVRRVQRAINAAEVGLTSNMDGTFGIETTRLVKRYQKQSRLPQSGIVDARTWARLQAGGV</sequence>
<dbReference type="Gene3D" id="1.10.101.10">
    <property type="entry name" value="PGBD-like superfamily/PGBD"/>
    <property type="match status" value="1"/>
</dbReference>
<organism evidence="4 5">
    <name type="scientific">Nocardioides plantarum</name>
    <dbReference type="NCBI Taxonomy" id="29299"/>
    <lineage>
        <taxon>Bacteria</taxon>
        <taxon>Bacillati</taxon>
        <taxon>Actinomycetota</taxon>
        <taxon>Actinomycetes</taxon>
        <taxon>Propionibacteriales</taxon>
        <taxon>Nocardioidaceae</taxon>
        <taxon>Nocardioides</taxon>
    </lineage>
</organism>
<keyword evidence="5" id="KW-1185">Reference proteome</keyword>
<protein>
    <submittedName>
        <fullName evidence="4">Glycoside hydrolase domain-containing protein</fullName>
    </submittedName>
</protein>
<proteinExistence type="predicted"/>
<dbReference type="RefSeq" id="WP_140008518.1">
    <property type="nucleotide sequence ID" value="NZ_JBHMDG010000001.1"/>
</dbReference>
<dbReference type="InterPro" id="IPR015020">
    <property type="entry name" value="Rv2525c-like_Glyco_Hydro-like"/>
</dbReference>
<feature type="domain" description="Rv2525c-like glycoside hydrolase-like" evidence="3">
    <location>
        <begin position="86"/>
        <end position="306"/>
    </location>
</feature>
<evidence type="ECO:0000259" key="3">
    <source>
        <dbReference type="Pfam" id="PF08924"/>
    </source>
</evidence>
<feature type="signal peptide" evidence="1">
    <location>
        <begin position="1"/>
        <end position="29"/>
    </location>
</feature>
<dbReference type="SUPFAM" id="SSF47090">
    <property type="entry name" value="PGBD-like"/>
    <property type="match status" value="2"/>
</dbReference>
<dbReference type="SUPFAM" id="SSF51445">
    <property type="entry name" value="(Trans)glycosidases"/>
    <property type="match status" value="1"/>
</dbReference>
<reference evidence="4 5" key="1">
    <citation type="submission" date="2024-09" db="EMBL/GenBank/DDBJ databases">
        <authorList>
            <person name="Sun Q."/>
            <person name="Mori K."/>
        </authorList>
    </citation>
    <scope>NUCLEOTIDE SEQUENCE [LARGE SCALE GENOMIC DNA]</scope>
    <source>
        <strain evidence="4 5">JCM 9626</strain>
    </source>
</reference>
<name>A0ABV5K4F6_9ACTN</name>
<evidence type="ECO:0000313" key="4">
    <source>
        <dbReference type="EMBL" id="MFB9311629.1"/>
    </source>
</evidence>
<keyword evidence="1" id="KW-0732">Signal</keyword>
<feature type="domain" description="Peptidoglycan binding-like" evidence="2">
    <location>
        <begin position="421"/>
        <end position="474"/>
    </location>
</feature>
<accession>A0ABV5K4F6</accession>
<gene>
    <name evidence="4" type="ORF">ACFFRI_01120</name>
</gene>
<dbReference type="Proteomes" id="UP001589750">
    <property type="component" value="Unassembled WGS sequence"/>
</dbReference>
<evidence type="ECO:0000256" key="1">
    <source>
        <dbReference type="SAM" id="SignalP"/>
    </source>
</evidence>
<dbReference type="InterPro" id="IPR036365">
    <property type="entry name" value="PGBD-like_sf"/>
</dbReference>
<dbReference type="Pfam" id="PF01471">
    <property type="entry name" value="PG_binding_1"/>
    <property type="match status" value="1"/>
</dbReference>
<feature type="chain" id="PRO_5047302101" evidence="1">
    <location>
        <begin position="30"/>
        <end position="479"/>
    </location>
</feature>
<evidence type="ECO:0000313" key="5">
    <source>
        <dbReference type="Proteomes" id="UP001589750"/>
    </source>
</evidence>
<dbReference type="InterPro" id="IPR036366">
    <property type="entry name" value="PGBDSf"/>
</dbReference>
<dbReference type="InterPro" id="IPR002477">
    <property type="entry name" value="Peptidoglycan-bd-like"/>
</dbReference>
<evidence type="ECO:0000259" key="2">
    <source>
        <dbReference type="Pfam" id="PF01471"/>
    </source>
</evidence>
<dbReference type="EMBL" id="JBHMDG010000001">
    <property type="protein sequence ID" value="MFB9311629.1"/>
    <property type="molecule type" value="Genomic_DNA"/>
</dbReference>